<dbReference type="KEGG" id="rml:FF011L_48580"/>
<evidence type="ECO:0000256" key="2">
    <source>
        <dbReference type="ARBA" id="ARBA00004725"/>
    </source>
</evidence>
<comment type="pathway">
    <text evidence="2">Pyrimidine metabolism; UMP biosynthesis via de novo pathway.</text>
</comment>
<dbReference type="AlphaFoldDB" id="A0A517MMF3"/>
<dbReference type="SUPFAM" id="SSF51395">
    <property type="entry name" value="FMN-linked oxidoreductases"/>
    <property type="match status" value="1"/>
</dbReference>
<dbReference type="InterPro" id="IPR050074">
    <property type="entry name" value="DHO_dehydrogenase"/>
</dbReference>
<dbReference type="GO" id="GO:0005737">
    <property type="term" value="C:cytoplasm"/>
    <property type="evidence" value="ECO:0007669"/>
    <property type="project" value="InterPro"/>
</dbReference>
<keyword evidence="6" id="KW-0560">Oxidoreductase</keyword>
<evidence type="ECO:0000313" key="9">
    <source>
        <dbReference type="Proteomes" id="UP000320672"/>
    </source>
</evidence>
<dbReference type="PIRSF" id="PIRSF000164">
    <property type="entry name" value="DHO_oxidase"/>
    <property type="match status" value="1"/>
</dbReference>
<evidence type="ECO:0000256" key="3">
    <source>
        <dbReference type="ARBA" id="ARBA00022630"/>
    </source>
</evidence>
<feature type="domain" description="Dihydroorotate dehydrogenase catalytic" evidence="7">
    <location>
        <begin position="238"/>
        <end position="287"/>
    </location>
</feature>
<evidence type="ECO:0000313" key="8">
    <source>
        <dbReference type="EMBL" id="QDS96054.1"/>
    </source>
</evidence>
<dbReference type="PANTHER" id="PTHR48109">
    <property type="entry name" value="DIHYDROOROTATE DEHYDROGENASE (QUINONE), MITOCHONDRIAL-RELATED"/>
    <property type="match status" value="1"/>
</dbReference>
<comment type="cofactor">
    <cofactor evidence="1">
        <name>FMN</name>
        <dbReference type="ChEBI" id="CHEBI:58210"/>
    </cofactor>
</comment>
<protein>
    <submittedName>
        <fullName evidence="8">Dihydroorotate dehydrogenase 2</fullName>
    </submittedName>
</protein>
<dbReference type="EMBL" id="CP036262">
    <property type="protein sequence ID" value="QDS96054.1"/>
    <property type="molecule type" value="Genomic_DNA"/>
</dbReference>
<gene>
    <name evidence="8" type="ORF">FF011L_48580</name>
</gene>
<dbReference type="GO" id="GO:0044205">
    <property type="term" value="P:'de novo' UMP biosynthetic process"/>
    <property type="evidence" value="ECO:0007669"/>
    <property type="project" value="UniProtKB-UniPathway"/>
</dbReference>
<dbReference type="InterPro" id="IPR013785">
    <property type="entry name" value="Aldolase_TIM"/>
</dbReference>
<keyword evidence="9" id="KW-1185">Reference proteome</keyword>
<keyword evidence="3" id="KW-0285">Flavoprotein</keyword>
<reference evidence="8 9" key="1">
    <citation type="submission" date="2019-02" db="EMBL/GenBank/DDBJ databases">
        <title>Deep-cultivation of Planctomycetes and their phenomic and genomic characterization uncovers novel biology.</title>
        <authorList>
            <person name="Wiegand S."/>
            <person name="Jogler M."/>
            <person name="Boedeker C."/>
            <person name="Pinto D."/>
            <person name="Vollmers J."/>
            <person name="Rivas-Marin E."/>
            <person name="Kohn T."/>
            <person name="Peeters S.H."/>
            <person name="Heuer A."/>
            <person name="Rast P."/>
            <person name="Oberbeckmann S."/>
            <person name="Bunk B."/>
            <person name="Jeske O."/>
            <person name="Meyerdierks A."/>
            <person name="Storesund J.E."/>
            <person name="Kallscheuer N."/>
            <person name="Luecker S."/>
            <person name="Lage O.M."/>
            <person name="Pohl T."/>
            <person name="Merkel B.J."/>
            <person name="Hornburger P."/>
            <person name="Mueller R.-W."/>
            <person name="Bruemmer F."/>
            <person name="Labrenz M."/>
            <person name="Spormann A.M."/>
            <person name="Op den Camp H."/>
            <person name="Overmann J."/>
            <person name="Amann R."/>
            <person name="Jetten M.S.M."/>
            <person name="Mascher T."/>
            <person name="Medema M.H."/>
            <person name="Devos D.P."/>
            <person name="Kaster A.-K."/>
            <person name="Ovreas L."/>
            <person name="Rohde M."/>
            <person name="Galperin M.Y."/>
            <person name="Jogler C."/>
        </authorList>
    </citation>
    <scope>NUCLEOTIDE SEQUENCE [LARGE SCALE GENOMIC DNA]</scope>
    <source>
        <strain evidence="8 9">FF011L</strain>
    </source>
</reference>
<dbReference type="InterPro" id="IPR012135">
    <property type="entry name" value="Dihydroorotate_DH_1_2"/>
</dbReference>
<dbReference type="Gene3D" id="3.20.20.70">
    <property type="entry name" value="Aldolase class I"/>
    <property type="match status" value="1"/>
</dbReference>
<dbReference type="GO" id="GO:0006207">
    <property type="term" value="P:'de novo' pyrimidine nucleobase biosynthetic process"/>
    <property type="evidence" value="ECO:0007669"/>
    <property type="project" value="TreeGrafter"/>
</dbReference>
<evidence type="ECO:0000256" key="4">
    <source>
        <dbReference type="ARBA" id="ARBA00022643"/>
    </source>
</evidence>
<dbReference type="GO" id="GO:0004152">
    <property type="term" value="F:dihydroorotate dehydrogenase activity"/>
    <property type="evidence" value="ECO:0007669"/>
    <property type="project" value="InterPro"/>
</dbReference>
<dbReference type="InterPro" id="IPR005720">
    <property type="entry name" value="Dihydroorotate_DH_cat"/>
</dbReference>
<evidence type="ECO:0000256" key="1">
    <source>
        <dbReference type="ARBA" id="ARBA00001917"/>
    </source>
</evidence>
<keyword evidence="4" id="KW-0288">FMN</keyword>
<dbReference type="NCBIfam" id="NF005741">
    <property type="entry name" value="PRK07565.1"/>
    <property type="match status" value="1"/>
</dbReference>
<keyword evidence="5" id="KW-0665">Pyrimidine biosynthesis</keyword>
<dbReference type="Pfam" id="PF01180">
    <property type="entry name" value="DHO_dh"/>
    <property type="match status" value="1"/>
</dbReference>
<evidence type="ECO:0000256" key="5">
    <source>
        <dbReference type="ARBA" id="ARBA00022975"/>
    </source>
</evidence>
<dbReference type="Proteomes" id="UP000320672">
    <property type="component" value="Chromosome"/>
</dbReference>
<sequence length="348" mass="37893">MSDRLATNYLGLELRSPVVVGACPLTMQPETVRQLVDAGAGAVVLPSMLQEQIIHRDMKRSDPLKAISQSGYQPQQDQYNGGAEAYLETIRMLTSTTKVPIVASINGSSTGSWMDYAKEIESCGAAALEMNVQPMIAAPSETSQQIEEKLCEMVHSVAERVTIPLAIKLTQRYANLASIAQQIKTAGAKGMILFTHQPQWDVSIDRMHWTIRWELSPVDSLGTILEGIVRARLGADGMSIAASGGVRTSEDAIKAMIAGADVVMVTSEIYREGPAAIDKIIHGIERFVDNSHFDSLRAFQAARPEIELGPERLMRLQYVDPLTRSTNYFDPTPAVSTSTGDSFGHEAS</sequence>
<evidence type="ECO:0000259" key="7">
    <source>
        <dbReference type="Pfam" id="PF01180"/>
    </source>
</evidence>
<accession>A0A517MMF3</accession>
<dbReference type="RefSeq" id="WP_145354256.1">
    <property type="nucleotide sequence ID" value="NZ_CP036262.1"/>
</dbReference>
<evidence type="ECO:0000256" key="6">
    <source>
        <dbReference type="ARBA" id="ARBA00023002"/>
    </source>
</evidence>
<dbReference type="OrthoDB" id="9794954at2"/>
<dbReference type="PANTHER" id="PTHR48109:SF3">
    <property type="entry name" value="SLL0744 PROTEIN"/>
    <property type="match status" value="1"/>
</dbReference>
<organism evidence="8 9">
    <name type="scientific">Roseimaritima multifibrata</name>
    <dbReference type="NCBI Taxonomy" id="1930274"/>
    <lineage>
        <taxon>Bacteria</taxon>
        <taxon>Pseudomonadati</taxon>
        <taxon>Planctomycetota</taxon>
        <taxon>Planctomycetia</taxon>
        <taxon>Pirellulales</taxon>
        <taxon>Pirellulaceae</taxon>
        <taxon>Roseimaritima</taxon>
    </lineage>
</organism>
<proteinExistence type="predicted"/>
<dbReference type="UniPathway" id="UPA00070"/>
<name>A0A517MMF3_9BACT</name>